<sequence>MTGLFDRLGPLSLIVAILAVLAGTPLGERWGAPPSSWTMPALGIVALALAWPGLRSKPTISTVSNRSMSVAGLMLGTIALGLGAVHLVLDFL</sequence>
<dbReference type="EMBL" id="JAMZEB010000002">
    <property type="protein sequence ID" value="MCP2354200.1"/>
    <property type="molecule type" value="Genomic_DNA"/>
</dbReference>
<keyword evidence="3" id="KW-1185">Reference proteome</keyword>
<dbReference type="RefSeq" id="WP_253740696.1">
    <property type="nucleotide sequence ID" value="NZ_BAABKA010000033.1"/>
</dbReference>
<dbReference type="Proteomes" id="UP001139648">
    <property type="component" value="Unassembled WGS sequence"/>
</dbReference>
<evidence type="ECO:0000256" key="1">
    <source>
        <dbReference type="SAM" id="Phobius"/>
    </source>
</evidence>
<protein>
    <submittedName>
        <fullName evidence="2">Uncharacterized protein</fullName>
    </submittedName>
</protein>
<keyword evidence="1" id="KW-0812">Transmembrane</keyword>
<feature type="transmembrane region" description="Helical" evidence="1">
    <location>
        <begin position="37"/>
        <end position="54"/>
    </location>
</feature>
<keyword evidence="1" id="KW-0472">Membrane</keyword>
<evidence type="ECO:0000313" key="3">
    <source>
        <dbReference type="Proteomes" id="UP001139648"/>
    </source>
</evidence>
<dbReference type="AlphaFoldDB" id="A0A9X2GAN8"/>
<evidence type="ECO:0000313" key="2">
    <source>
        <dbReference type="EMBL" id="MCP2354200.1"/>
    </source>
</evidence>
<gene>
    <name evidence="2" type="ORF">HD597_001220</name>
</gene>
<keyword evidence="1" id="KW-1133">Transmembrane helix</keyword>
<proteinExistence type="predicted"/>
<name>A0A9X2GAN8_9ACTN</name>
<feature type="transmembrane region" description="Helical" evidence="1">
    <location>
        <begin position="66"/>
        <end position="89"/>
    </location>
</feature>
<reference evidence="2" key="1">
    <citation type="submission" date="2022-06" db="EMBL/GenBank/DDBJ databases">
        <title>Sequencing the genomes of 1000 actinobacteria strains.</title>
        <authorList>
            <person name="Klenk H.-P."/>
        </authorList>
    </citation>
    <scope>NUCLEOTIDE SEQUENCE</scope>
    <source>
        <strain evidence="2">DSM 46694</strain>
    </source>
</reference>
<accession>A0A9X2GAN8</accession>
<comment type="caution">
    <text evidence="2">The sequence shown here is derived from an EMBL/GenBank/DDBJ whole genome shotgun (WGS) entry which is preliminary data.</text>
</comment>
<organism evidence="2 3">
    <name type="scientific">Nonomuraea thailandensis</name>
    <dbReference type="NCBI Taxonomy" id="1188745"/>
    <lineage>
        <taxon>Bacteria</taxon>
        <taxon>Bacillati</taxon>
        <taxon>Actinomycetota</taxon>
        <taxon>Actinomycetes</taxon>
        <taxon>Streptosporangiales</taxon>
        <taxon>Streptosporangiaceae</taxon>
        <taxon>Nonomuraea</taxon>
    </lineage>
</organism>